<keyword evidence="1" id="KW-0547">Nucleotide-binding</keyword>
<dbReference type="PANTHER" id="PTHR16305">
    <property type="entry name" value="TESTICULAR SOLUBLE ADENYLYL CYCLASE"/>
    <property type="match status" value="1"/>
</dbReference>
<name>A0ABQ4CCG0_9ACTN</name>
<dbReference type="CDD" id="cd06170">
    <property type="entry name" value="LuxR_C_like"/>
    <property type="match status" value="1"/>
</dbReference>
<dbReference type="InterPro" id="IPR016032">
    <property type="entry name" value="Sig_transdc_resp-reg_C-effctor"/>
</dbReference>
<keyword evidence="2" id="KW-0067">ATP-binding</keyword>
<dbReference type="PROSITE" id="PS50043">
    <property type="entry name" value="HTH_LUXR_2"/>
    <property type="match status" value="1"/>
</dbReference>
<organism evidence="4 5">
    <name type="scientific">Asanoa iriomotensis</name>
    <dbReference type="NCBI Taxonomy" id="234613"/>
    <lineage>
        <taxon>Bacteria</taxon>
        <taxon>Bacillati</taxon>
        <taxon>Actinomycetota</taxon>
        <taxon>Actinomycetes</taxon>
        <taxon>Micromonosporales</taxon>
        <taxon>Micromonosporaceae</taxon>
        <taxon>Asanoa</taxon>
    </lineage>
</organism>
<dbReference type="PANTHER" id="PTHR16305:SF35">
    <property type="entry name" value="TRANSCRIPTIONAL ACTIVATOR DOMAIN"/>
    <property type="match status" value="1"/>
</dbReference>
<evidence type="ECO:0000313" key="5">
    <source>
        <dbReference type="Proteomes" id="UP000624325"/>
    </source>
</evidence>
<dbReference type="InterPro" id="IPR000792">
    <property type="entry name" value="Tscrpt_reg_LuxR_C"/>
</dbReference>
<protein>
    <submittedName>
        <fullName evidence="4">Transcriptional regulator</fullName>
    </submittedName>
</protein>
<dbReference type="Pfam" id="PF00196">
    <property type="entry name" value="GerE"/>
    <property type="match status" value="1"/>
</dbReference>
<dbReference type="PRINTS" id="PR00038">
    <property type="entry name" value="HTHLUXR"/>
</dbReference>
<feature type="domain" description="HTH luxR-type" evidence="3">
    <location>
        <begin position="855"/>
        <end position="918"/>
    </location>
</feature>
<dbReference type="EMBL" id="BONC01000067">
    <property type="protein sequence ID" value="GIF60435.1"/>
    <property type="molecule type" value="Genomic_DNA"/>
</dbReference>
<accession>A0ABQ4CCG0</accession>
<sequence>MSKYLATAAAYAAAVRLFGRDSECTTLDGLLAEGRSGRSAALVLRGEAGVGKTALLGYARRDAPDAHAISGVEGEADFPYAGLHRLLLPLLPRRDRLPARQRAALEVACGLTDGPPADLFLVSLAALTLLADERRLFVVDDAQWVDAESLRALAFVGRRLHAEGVVLLFGLRPRPGDPDHLAGLPVLDVAGLPAEAATRLLADVVGAPVDPELARRVAAATGGNPLALTDLARELTAAQLRGAAALPDPAPIGSRLEAHYSARIRDYPAETRAWLLLAAADAGRAATTLAAAERLGVSAAAAGPAEADRLVTGSPPVEFRHPLVRSAVYGSAAPAERREVHAALAAVTDAPADADRRAWHLAAAATGPDESVAAELERGAGRAADRGGHAARAALLARAAELTGDPRRRAARLVRAAEAAQVAGAPARALHLLREADPADLDDAGRGTALVIRANAPVTAGVPQANLRASAVCLAAAEAFGTAHPEQAHAAVLHAIEHEITVEDLMLDTTATELAAAAARLAGDRPSSLAELLLAGWAAVAAGGIPGGAPAARRAVDAVTDPRLPEAELLPHLVVAVYLCTLLWDDRARQSILDRGEAAARRSGALPTLGVIHFMSVLSDTALGRLTEADRHDTAGIRLRRAIGITSERDWVWRHPELAAWRLGRDERDALLPTLGLLDKVGLASMSSLTRHSLAVLDIGYGDYAAARDRLLPLARVGSGRYARVLPDLVEAALRARDRAAAEAACAQLEVAARHSGTPWARGLLHRSRALLAGADDAGRLYDRAVDELGATLAHGDLARAHLLHGEWLRRRRRRRDARERLTTALEMFEAVRAGAYADRARRELAALGETVGPAAPEKDDLTPQEAAVARLARAGATNAEIAAHLFLSASTVDYHLRKVYRKLGVASRRQLRNVLHD</sequence>
<dbReference type="Gene3D" id="1.10.10.10">
    <property type="entry name" value="Winged helix-like DNA-binding domain superfamily/Winged helix DNA-binding domain"/>
    <property type="match status" value="1"/>
</dbReference>
<reference evidence="4 5" key="1">
    <citation type="submission" date="2021-01" db="EMBL/GenBank/DDBJ databases">
        <title>Whole genome shotgun sequence of Asanoa iriomotensis NBRC 100142.</title>
        <authorList>
            <person name="Komaki H."/>
            <person name="Tamura T."/>
        </authorList>
    </citation>
    <scope>NUCLEOTIDE SEQUENCE [LARGE SCALE GENOMIC DNA]</scope>
    <source>
        <strain evidence="4 5">NBRC 100142</strain>
    </source>
</reference>
<dbReference type="InterPro" id="IPR036388">
    <property type="entry name" value="WH-like_DNA-bd_sf"/>
</dbReference>
<dbReference type="SUPFAM" id="SSF46894">
    <property type="entry name" value="C-terminal effector domain of the bipartite response regulators"/>
    <property type="match status" value="1"/>
</dbReference>
<dbReference type="SMART" id="SM00421">
    <property type="entry name" value="HTH_LUXR"/>
    <property type="match status" value="1"/>
</dbReference>
<keyword evidence="5" id="KW-1185">Reference proteome</keyword>
<comment type="caution">
    <text evidence="4">The sequence shown here is derived from an EMBL/GenBank/DDBJ whole genome shotgun (WGS) entry which is preliminary data.</text>
</comment>
<dbReference type="InterPro" id="IPR041664">
    <property type="entry name" value="AAA_16"/>
</dbReference>
<evidence type="ECO:0000259" key="3">
    <source>
        <dbReference type="PROSITE" id="PS50043"/>
    </source>
</evidence>
<dbReference type="SUPFAM" id="SSF52540">
    <property type="entry name" value="P-loop containing nucleoside triphosphate hydrolases"/>
    <property type="match status" value="1"/>
</dbReference>
<evidence type="ECO:0000313" key="4">
    <source>
        <dbReference type="EMBL" id="GIF60435.1"/>
    </source>
</evidence>
<evidence type="ECO:0000256" key="1">
    <source>
        <dbReference type="ARBA" id="ARBA00022741"/>
    </source>
</evidence>
<gene>
    <name evidence="4" type="ORF">Air01nite_65300</name>
</gene>
<dbReference type="Proteomes" id="UP000624325">
    <property type="component" value="Unassembled WGS sequence"/>
</dbReference>
<dbReference type="InterPro" id="IPR027417">
    <property type="entry name" value="P-loop_NTPase"/>
</dbReference>
<dbReference type="Pfam" id="PF13191">
    <property type="entry name" value="AAA_16"/>
    <property type="match status" value="1"/>
</dbReference>
<proteinExistence type="predicted"/>
<evidence type="ECO:0000256" key="2">
    <source>
        <dbReference type="ARBA" id="ARBA00022840"/>
    </source>
</evidence>